<dbReference type="PANTHER" id="PTHR33169:SF14">
    <property type="entry name" value="TRANSCRIPTIONAL REGULATOR RV3488"/>
    <property type="match status" value="1"/>
</dbReference>
<dbReference type="SUPFAM" id="SSF46785">
    <property type="entry name" value="Winged helix' DNA-binding domain"/>
    <property type="match status" value="1"/>
</dbReference>
<dbReference type="InterPro" id="IPR052509">
    <property type="entry name" value="Metal_resp_DNA-bind_regulator"/>
</dbReference>
<protein>
    <recommendedName>
        <fullName evidence="1">Transcription regulator PadR N-terminal domain-containing protein</fullName>
    </recommendedName>
</protein>
<organism evidence="2 3">
    <name type="scientific">Aliiglaciecola litoralis</name>
    <dbReference type="NCBI Taxonomy" id="582857"/>
    <lineage>
        <taxon>Bacteria</taxon>
        <taxon>Pseudomonadati</taxon>
        <taxon>Pseudomonadota</taxon>
        <taxon>Gammaproteobacteria</taxon>
        <taxon>Alteromonadales</taxon>
        <taxon>Alteromonadaceae</taxon>
        <taxon>Aliiglaciecola</taxon>
    </lineage>
</organism>
<feature type="domain" description="Transcription regulator PadR N-terminal" evidence="1">
    <location>
        <begin position="14"/>
        <end position="90"/>
    </location>
</feature>
<gene>
    <name evidence="2" type="ORF">GCM10009114_14480</name>
</gene>
<accession>A0ABP3WTV7</accession>
<evidence type="ECO:0000259" key="1">
    <source>
        <dbReference type="Pfam" id="PF03551"/>
    </source>
</evidence>
<dbReference type="EMBL" id="BAAAFD010000003">
    <property type="protein sequence ID" value="GAA0855489.1"/>
    <property type="molecule type" value="Genomic_DNA"/>
</dbReference>
<dbReference type="InterPro" id="IPR005149">
    <property type="entry name" value="Tscrpt_reg_PadR_N"/>
</dbReference>
<evidence type="ECO:0000313" key="3">
    <source>
        <dbReference type="Proteomes" id="UP001500359"/>
    </source>
</evidence>
<dbReference type="InterPro" id="IPR036388">
    <property type="entry name" value="WH-like_DNA-bd_sf"/>
</dbReference>
<dbReference type="InterPro" id="IPR036390">
    <property type="entry name" value="WH_DNA-bd_sf"/>
</dbReference>
<dbReference type="Pfam" id="PF03551">
    <property type="entry name" value="PadR"/>
    <property type="match status" value="1"/>
</dbReference>
<keyword evidence="3" id="KW-1185">Reference proteome</keyword>
<name>A0ABP3WTV7_9ALTE</name>
<proteinExistence type="predicted"/>
<dbReference type="Proteomes" id="UP001500359">
    <property type="component" value="Unassembled WGS sequence"/>
</dbReference>
<dbReference type="PANTHER" id="PTHR33169">
    <property type="entry name" value="PADR-FAMILY TRANSCRIPTIONAL REGULATOR"/>
    <property type="match status" value="1"/>
</dbReference>
<dbReference type="RefSeq" id="WP_343858167.1">
    <property type="nucleotide sequence ID" value="NZ_BAAAFD010000003.1"/>
</dbReference>
<comment type="caution">
    <text evidence="2">The sequence shown here is derived from an EMBL/GenBank/DDBJ whole genome shotgun (WGS) entry which is preliminary data.</text>
</comment>
<sequence length="112" mass="12221">MSQKTLGEFENIVLLALLRLETNAYGAAIRQLLQSEIGRDVALGALYSTLERMEKKNLVVSKFGEATAQRGGRPKRFFSVTAEGKAALKQTKIAIDTMWQGVVLTVGGELHA</sequence>
<dbReference type="Gene3D" id="1.10.10.10">
    <property type="entry name" value="Winged helix-like DNA-binding domain superfamily/Winged helix DNA-binding domain"/>
    <property type="match status" value="1"/>
</dbReference>
<reference evidence="3" key="1">
    <citation type="journal article" date="2019" name="Int. J. Syst. Evol. Microbiol.">
        <title>The Global Catalogue of Microorganisms (GCM) 10K type strain sequencing project: providing services to taxonomists for standard genome sequencing and annotation.</title>
        <authorList>
            <consortium name="The Broad Institute Genomics Platform"/>
            <consortium name="The Broad Institute Genome Sequencing Center for Infectious Disease"/>
            <person name="Wu L."/>
            <person name="Ma J."/>
        </authorList>
    </citation>
    <scope>NUCLEOTIDE SEQUENCE [LARGE SCALE GENOMIC DNA]</scope>
    <source>
        <strain evidence="3">JCM 15896</strain>
    </source>
</reference>
<evidence type="ECO:0000313" key="2">
    <source>
        <dbReference type="EMBL" id="GAA0855489.1"/>
    </source>
</evidence>